<accession>A0ABD4TKU3</accession>
<evidence type="ECO:0000259" key="2">
    <source>
        <dbReference type="PROSITE" id="PS50093"/>
    </source>
</evidence>
<dbReference type="InterPro" id="IPR035986">
    <property type="entry name" value="PKD_dom_sf"/>
</dbReference>
<dbReference type="InterPro" id="IPR036116">
    <property type="entry name" value="FN3_sf"/>
</dbReference>
<dbReference type="PROSITE" id="PS50093">
    <property type="entry name" value="PKD"/>
    <property type="match status" value="2"/>
</dbReference>
<dbReference type="Gene3D" id="2.60.40.10">
    <property type="entry name" value="Immunoglobulins"/>
    <property type="match status" value="2"/>
</dbReference>
<keyword evidence="1" id="KW-0677">Repeat</keyword>
<dbReference type="SUPFAM" id="SSF49265">
    <property type="entry name" value="Fibronectin type III"/>
    <property type="match status" value="1"/>
</dbReference>
<keyword evidence="4" id="KW-1185">Reference proteome</keyword>
<dbReference type="InterPro" id="IPR006626">
    <property type="entry name" value="PbH1"/>
</dbReference>
<evidence type="ECO:0000313" key="4">
    <source>
        <dbReference type="Proteomes" id="UP001524383"/>
    </source>
</evidence>
<protein>
    <submittedName>
        <fullName evidence="3">PKD domain-containing protein</fullName>
    </submittedName>
</protein>
<comment type="caution">
    <text evidence="3">The sequence shown here is derived from an EMBL/GenBank/DDBJ whole genome shotgun (WGS) entry which is preliminary data.</text>
</comment>
<dbReference type="Pfam" id="PF05048">
    <property type="entry name" value="NosD"/>
    <property type="match status" value="2"/>
</dbReference>
<gene>
    <name evidence="3" type="ORF">FTO68_11145</name>
</gene>
<proteinExistence type="predicted"/>
<dbReference type="Gene3D" id="2.160.20.10">
    <property type="entry name" value="Single-stranded right-handed beta-helix, Pectin lyase-like"/>
    <property type="match status" value="4"/>
</dbReference>
<reference evidence="3 4" key="1">
    <citation type="submission" date="2019-08" db="EMBL/GenBank/DDBJ databases">
        <authorList>
            <person name="Chen S.-C."/>
            <person name="Lai M.-C."/>
            <person name="You Y.-T."/>
        </authorList>
    </citation>
    <scope>NUCLEOTIDE SEQUENCE [LARGE SCALE GENOMIC DNA]</scope>
    <source>
        <strain evidence="3 4">P2F9704a</strain>
    </source>
</reference>
<feature type="domain" description="PKD" evidence="2">
    <location>
        <begin position="1365"/>
        <end position="1426"/>
    </location>
</feature>
<feature type="domain" description="PKD" evidence="2">
    <location>
        <begin position="1447"/>
        <end position="1510"/>
    </location>
</feature>
<dbReference type="Proteomes" id="UP001524383">
    <property type="component" value="Unassembled WGS sequence"/>
</dbReference>
<dbReference type="SUPFAM" id="SSF51126">
    <property type="entry name" value="Pectin lyase-like"/>
    <property type="match status" value="4"/>
</dbReference>
<dbReference type="FunFam" id="2.60.40.10:FF:000270">
    <property type="entry name" value="Cell surface protein"/>
    <property type="match status" value="2"/>
</dbReference>
<evidence type="ECO:0000313" key="3">
    <source>
        <dbReference type="EMBL" id="MCQ1539532.1"/>
    </source>
</evidence>
<evidence type="ECO:0000256" key="1">
    <source>
        <dbReference type="ARBA" id="ARBA00022737"/>
    </source>
</evidence>
<dbReference type="InterPro" id="IPR011050">
    <property type="entry name" value="Pectin_lyase_fold/virulence"/>
</dbReference>
<organism evidence="3 4">
    <name type="scientific">Methanocalculus taiwanensis</name>
    <dbReference type="NCBI Taxonomy" id="106207"/>
    <lineage>
        <taxon>Archaea</taxon>
        <taxon>Methanobacteriati</taxon>
        <taxon>Methanobacteriota</taxon>
        <taxon>Stenosarchaea group</taxon>
        <taxon>Methanomicrobia</taxon>
        <taxon>Methanomicrobiales</taxon>
        <taxon>Methanocalculaceae</taxon>
        <taxon>Methanocalculus</taxon>
    </lineage>
</organism>
<dbReference type="PANTHER" id="PTHR22990:SF15">
    <property type="entry name" value="F-BOX ONLY PROTEIN 10"/>
    <property type="match status" value="1"/>
</dbReference>
<dbReference type="InterPro" id="IPR007742">
    <property type="entry name" value="NosD_dom"/>
</dbReference>
<dbReference type="SUPFAM" id="SSF49299">
    <property type="entry name" value="PKD domain"/>
    <property type="match status" value="2"/>
</dbReference>
<dbReference type="InterPro" id="IPR012334">
    <property type="entry name" value="Pectin_lyas_fold"/>
</dbReference>
<dbReference type="SMART" id="SM00710">
    <property type="entry name" value="PbH1"/>
    <property type="match status" value="17"/>
</dbReference>
<sequence>MKLHYLAILVLLLFLLSTPASAMQDEEEKTKTLPNSEFGEEIPDIGYNAPQREEFTSVKQYGMEMQIESDSQVSTDPISRYTVEYVGANTAVITWQSWSNVKEYRIFRNGSYVVPFYPNETLKFIDVNLKRGVEYQYKIELWNTDLPEEQRYIGYYDGDPVVPGEVYGDLSAFGENDTWRGGGATLRFDTGGGRLYLEGSTLILKDIILNGEWDNENQRLTSILGASSQIGGAIQATGTSLYDVEIQAWNTGTAEHSFLDDIYSSNARIFLYGPNIIISNSYFTGNRSYNRLSLANDCEVTENQFVNISGGIEVNGDRISVSDNLFNSYEGPANYAGYAIVAGGSQGLISGNTISDFRSAIQISGSQNVTKNTIWNTTNRDATDLLRRNLKVIEGIEADGSVIKENWILDTDHPHTSKGIIDVTETGDIEITNNIIDGGGGQYGISASYPTGTTVIIRDNLITNMTRQDGTSGGVGILGSNTEGAVWIMDNTIHGIQGSEWINTWGVRIDQQDLVHVINNTISGFMYGIHTIASNQTYAAENSISSPDTGIYLEKSIRPYSFHGNFSGNSIQANKTGIHLDAIDTLIGGNTIHVTGTDVSQTHTGIIVRKGDQNLIQKNTLNNTAENSPVDIILEIPTAQLPGTLLLRENTIERGGNSTTFSICDFTEQIRISGVKTPPEPPRYPDYLVNKGDIHQWLSIRSNTFGNQENVQLNLTFHYNPEELEAINPESLSVWQYNNTRWHNGSAEYPWNGTRWLDNTTHEVGVEILTMPPWSAGTVIYAPLGNMPVHNLNLNRDYKTITEAFDDWEIGIGDTITVDSGYVGVENLRTPRSDIKLLAASGKQSDVKVIAKDPSKPALEVFFDNVKISGFILEGATSSYGLHFHGTKNSRIEKSTITGNGQGVCFEDYSGIGVPATTRNCTVAESTITGNTQGGFAILSTHQNTIRDSTISDPTFGIGVQEGIENTISGNSFTDCPDRAIWVLQGEGTVIDGNTIDGGETGILLERATATSLSNNNATKVQTAFKLDEAEDTTITGSYVSGYEIGFFLDEATGTAITDCQFTGAVPEKTTTGIRVQSSDQTTITECLVAETTSQNFGTTGVDLIGSSQQTRIIDSAITGIFRSQVTGIRVGAGAVGTWIGNFSADNLTAGQGGVQGVILAPGSGTTTIQRGTFHELRATGNITAISADRAQNTTIRRVNIDWINSTAGHSTGVALNGTSGAVIDNGTLTRLSGAAGTVAVTLTGVEQSAIGYLTVGDAHPVLCNLTVTGSLRVNGVESPPAPPEDMAAIGRFLAITNTTPSDAAIRIYYTPGDLNGVNPSSLRLWHHANDWSRVAGENGVDTVNRFVYGTTTDFSIFAPLEEPLRADFTGEPLRGVAPLKVQFTDLSEGGPTIWSWTFGDGGANATRHPLHTYQSPGEYTVSLRVEKDDTHSEMVKESYITVVEPVIANFTANRTAGFPPLRVAFNDTSKGDPTAWLWQFGDGNSSELRHPVHSYTVPGTYTVNLTAWNQDDQDSMNKTGFIEVYGPPSVSGITPTFGYRNGLSIQARISGDGFRDGALARLVGPGDGVIDGTALTVAGLNQITCTFNLTEALPGAWTVLVENADGKTGLLQGGFTIRPRGDFNGNARVDIGDVARVAWMAVGLTPDDPEARFGGGDTVTGADAARIAYYYVGKTQEI</sequence>
<dbReference type="InterPro" id="IPR051550">
    <property type="entry name" value="SCF-Subunits/Alg-Epimerases"/>
</dbReference>
<dbReference type="RefSeq" id="WP_255333502.1">
    <property type="nucleotide sequence ID" value="NZ_VOTZ01000036.1"/>
</dbReference>
<dbReference type="InterPro" id="IPR000601">
    <property type="entry name" value="PKD_dom"/>
</dbReference>
<dbReference type="InterPro" id="IPR022409">
    <property type="entry name" value="PKD/Chitinase_dom"/>
</dbReference>
<dbReference type="Pfam" id="PF18911">
    <property type="entry name" value="PKD_4"/>
    <property type="match status" value="2"/>
</dbReference>
<dbReference type="CDD" id="cd00146">
    <property type="entry name" value="PKD"/>
    <property type="match status" value="2"/>
</dbReference>
<name>A0ABD4TKU3_9EURY</name>
<dbReference type="InterPro" id="IPR013783">
    <property type="entry name" value="Ig-like_fold"/>
</dbReference>
<dbReference type="PANTHER" id="PTHR22990">
    <property type="entry name" value="F-BOX ONLY PROTEIN"/>
    <property type="match status" value="1"/>
</dbReference>
<dbReference type="EMBL" id="VOTZ01000036">
    <property type="protein sequence ID" value="MCQ1539532.1"/>
    <property type="molecule type" value="Genomic_DNA"/>
</dbReference>
<dbReference type="SMART" id="SM00089">
    <property type="entry name" value="PKD"/>
    <property type="match status" value="2"/>
</dbReference>